<reference evidence="1" key="1">
    <citation type="submission" date="2016-06" db="UniProtKB">
        <authorList>
            <consortium name="WormBaseParasite"/>
        </authorList>
    </citation>
    <scope>IDENTIFICATION</scope>
</reference>
<organism evidence="1">
    <name type="scientific">Schistocephalus solidus</name>
    <name type="common">Tapeworm</name>
    <dbReference type="NCBI Taxonomy" id="70667"/>
    <lineage>
        <taxon>Eukaryota</taxon>
        <taxon>Metazoa</taxon>
        <taxon>Spiralia</taxon>
        <taxon>Lophotrochozoa</taxon>
        <taxon>Platyhelminthes</taxon>
        <taxon>Cestoda</taxon>
        <taxon>Eucestoda</taxon>
        <taxon>Diphyllobothriidea</taxon>
        <taxon>Diphyllobothriidae</taxon>
        <taxon>Schistocephalus</taxon>
    </lineage>
</organism>
<proteinExistence type="predicted"/>
<dbReference type="InterPro" id="IPR036860">
    <property type="entry name" value="SH2_dom_sf"/>
</dbReference>
<dbReference type="AlphaFoldDB" id="A0A183T980"/>
<dbReference type="SUPFAM" id="SSF55550">
    <property type="entry name" value="SH2 domain"/>
    <property type="match status" value="1"/>
</dbReference>
<name>A0A183T980_SCHSO</name>
<dbReference type="Gene3D" id="3.30.505.10">
    <property type="entry name" value="SH2 domain"/>
    <property type="match status" value="1"/>
</dbReference>
<accession>A0A183T980</accession>
<dbReference type="WBParaSite" id="SSLN_0001352901-mRNA-1">
    <property type="protein sequence ID" value="SSLN_0001352901-mRNA-1"/>
    <property type="gene ID" value="SSLN_0001352901"/>
</dbReference>
<evidence type="ECO:0000313" key="1">
    <source>
        <dbReference type="WBParaSite" id="SSLN_0001352901-mRNA-1"/>
    </source>
</evidence>
<sequence>LTFEREPRHYKIEQHLNKLSIEGGQYFETLIEMIDHYHFRQDGLLCKLRHVVEAPDFARSRSGGVYSSPRCWPRIKRICRLVGFLYRQRPAVTSSVSPTPGKILPANCAVAQFPANGRVTLLNKPSAFFGAYDGSGKESRGGF</sequence>
<protein>
    <submittedName>
        <fullName evidence="1">SH2 domain-containing protein</fullName>
    </submittedName>
</protein>